<evidence type="ECO:0000313" key="1">
    <source>
        <dbReference type="EnsemblPlants" id="cds.evm.model.01.1752"/>
    </source>
</evidence>
<proteinExistence type="predicted"/>
<name>A0A803NID7_CANSA</name>
<dbReference type="AlphaFoldDB" id="A0A803NID7"/>
<accession>A0A803NID7</accession>
<keyword evidence="2" id="KW-1185">Reference proteome</keyword>
<reference evidence="1" key="1">
    <citation type="submission" date="2018-11" db="EMBL/GenBank/DDBJ databases">
        <authorList>
            <person name="Grassa J C."/>
        </authorList>
    </citation>
    <scope>NUCLEOTIDE SEQUENCE [LARGE SCALE GENOMIC DNA]</scope>
</reference>
<sequence>MCLSSPLTVVLVSHLVEVVSKSSHLSSFFPSYFDGVILTQVIGENRFAFSFVVWIGVAIRCVSSVGGMGVRVSVAILS</sequence>
<dbReference type="Proteomes" id="UP000596661">
    <property type="component" value="Chromosome 1"/>
</dbReference>
<dbReference type="EnsemblPlants" id="evm.model.01.1752">
    <property type="protein sequence ID" value="cds.evm.model.01.1752"/>
    <property type="gene ID" value="evm.TU.01.1752"/>
</dbReference>
<evidence type="ECO:0000313" key="2">
    <source>
        <dbReference type="Proteomes" id="UP000596661"/>
    </source>
</evidence>
<organism evidence="1 2">
    <name type="scientific">Cannabis sativa</name>
    <name type="common">Hemp</name>
    <name type="synonym">Marijuana</name>
    <dbReference type="NCBI Taxonomy" id="3483"/>
    <lineage>
        <taxon>Eukaryota</taxon>
        <taxon>Viridiplantae</taxon>
        <taxon>Streptophyta</taxon>
        <taxon>Embryophyta</taxon>
        <taxon>Tracheophyta</taxon>
        <taxon>Spermatophyta</taxon>
        <taxon>Magnoliopsida</taxon>
        <taxon>eudicotyledons</taxon>
        <taxon>Gunneridae</taxon>
        <taxon>Pentapetalae</taxon>
        <taxon>rosids</taxon>
        <taxon>fabids</taxon>
        <taxon>Rosales</taxon>
        <taxon>Cannabaceae</taxon>
        <taxon>Cannabis</taxon>
    </lineage>
</organism>
<protein>
    <submittedName>
        <fullName evidence="1">Uncharacterized protein</fullName>
    </submittedName>
</protein>
<reference evidence="1" key="2">
    <citation type="submission" date="2021-03" db="UniProtKB">
        <authorList>
            <consortium name="EnsemblPlants"/>
        </authorList>
    </citation>
    <scope>IDENTIFICATION</scope>
</reference>
<dbReference type="Gramene" id="evm.model.01.1752">
    <property type="protein sequence ID" value="cds.evm.model.01.1752"/>
    <property type="gene ID" value="evm.TU.01.1752"/>
</dbReference>
<dbReference type="EMBL" id="UZAU01000046">
    <property type="status" value="NOT_ANNOTATED_CDS"/>
    <property type="molecule type" value="Genomic_DNA"/>
</dbReference>